<comment type="subcellular location">
    <subcellularLocation>
        <location evidence="7">Cytoplasm</location>
    </subcellularLocation>
</comment>
<dbReference type="GO" id="GO:0009381">
    <property type="term" value="F:excinuclease ABC activity"/>
    <property type="evidence" value="ECO:0007669"/>
    <property type="project" value="UniProtKB-UniRule"/>
</dbReference>
<dbReference type="FunFam" id="3.40.1440.10:FF:000001">
    <property type="entry name" value="UvrABC system protein C"/>
    <property type="match status" value="1"/>
</dbReference>
<feature type="domain" description="UvrC family homology region profile" evidence="10">
    <location>
        <begin position="254"/>
        <end position="472"/>
    </location>
</feature>
<keyword evidence="4 7" id="KW-0267">Excision nuclease</keyword>
<keyword evidence="1 7" id="KW-0963">Cytoplasm</keyword>
<dbReference type="InterPro" id="IPR001162">
    <property type="entry name" value="UvrC_RNase_H_dom"/>
</dbReference>
<dbReference type="CDD" id="cd10434">
    <property type="entry name" value="GIY-YIG_UvrC_Cho"/>
    <property type="match status" value="1"/>
</dbReference>
<dbReference type="OrthoDB" id="9804933at2"/>
<dbReference type="Pfam" id="PF08459">
    <property type="entry name" value="UvrC_RNaseH_dom"/>
    <property type="match status" value="1"/>
</dbReference>
<evidence type="ECO:0000256" key="6">
    <source>
        <dbReference type="ARBA" id="ARBA00023236"/>
    </source>
</evidence>
<evidence type="ECO:0000256" key="7">
    <source>
        <dbReference type="HAMAP-Rule" id="MF_00203"/>
    </source>
</evidence>
<feature type="domain" description="GIY-YIG" evidence="9">
    <location>
        <begin position="16"/>
        <end position="94"/>
    </location>
</feature>
<keyword evidence="12" id="KW-1185">Reference proteome</keyword>
<dbReference type="Pfam" id="PF02151">
    <property type="entry name" value="UVR"/>
    <property type="match status" value="1"/>
</dbReference>
<comment type="function">
    <text evidence="7">The UvrABC repair system catalyzes the recognition and processing of DNA lesions. UvrC both incises the 5' and 3' sides of the lesion. The N-terminal half is responsible for the 3' incision and the C-terminal half is responsible for the 5' incision.</text>
</comment>
<evidence type="ECO:0000259" key="8">
    <source>
        <dbReference type="PROSITE" id="PS50151"/>
    </source>
</evidence>
<dbReference type="GO" id="GO:0003677">
    <property type="term" value="F:DNA binding"/>
    <property type="evidence" value="ECO:0007669"/>
    <property type="project" value="UniProtKB-UniRule"/>
</dbReference>
<comment type="subunit">
    <text evidence="7">Interacts with UvrB in an incision complex.</text>
</comment>
<dbReference type="Pfam" id="PF14520">
    <property type="entry name" value="HHH_5"/>
    <property type="match status" value="1"/>
</dbReference>
<dbReference type="Gene3D" id="1.10.150.20">
    <property type="entry name" value="5' to 3' exonuclease, C-terminal subdomain"/>
    <property type="match status" value="1"/>
</dbReference>
<dbReference type="GO" id="GO:0009380">
    <property type="term" value="C:excinuclease repair complex"/>
    <property type="evidence" value="ECO:0007669"/>
    <property type="project" value="InterPro"/>
</dbReference>
<dbReference type="InterPro" id="IPR004791">
    <property type="entry name" value="UvrC"/>
</dbReference>
<dbReference type="Pfam" id="PF22920">
    <property type="entry name" value="UvrC_RNaseH"/>
    <property type="match status" value="1"/>
</dbReference>
<keyword evidence="2 7" id="KW-0227">DNA damage</keyword>
<evidence type="ECO:0000256" key="2">
    <source>
        <dbReference type="ARBA" id="ARBA00022763"/>
    </source>
</evidence>
<dbReference type="PANTHER" id="PTHR30562">
    <property type="entry name" value="UVRC/OXIDOREDUCTASE"/>
    <property type="match status" value="1"/>
</dbReference>
<dbReference type="SUPFAM" id="SSF46600">
    <property type="entry name" value="C-terminal UvrC-binding domain of UvrB"/>
    <property type="match status" value="1"/>
</dbReference>
<dbReference type="GO" id="GO:0005737">
    <property type="term" value="C:cytoplasm"/>
    <property type="evidence" value="ECO:0007669"/>
    <property type="project" value="UniProtKB-SubCell"/>
</dbReference>
<evidence type="ECO:0000313" key="12">
    <source>
        <dbReference type="Proteomes" id="UP000266796"/>
    </source>
</evidence>
<dbReference type="SUPFAM" id="SSF82771">
    <property type="entry name" value="GIY-YIG endonuclease"/>
    <property type="match status" value="1"/>
</dbReference>
<evidence type="ECO:0000259" key="9">
    <source>
        <dbReference type="PROSITE" id="PS50164"/>
    </source>
</evidence>
<evidence type="ECO:0000256" key="4">
    <source>
        <dbReference type="ARBA" id="ARBA00022881"/>
    </source>
</evidence>
<dbReference type="NCBIfam" id="TIGR00194">
    <property type="entry name" value="uvrC"/>
    <property type="match status" value="1"/>
</dbReference>
<keyword evidence="5 7" id="KW-0234">DNA repair</keyword>
<dbReference type="GO" id="GO:0006289">
    <property type="term" value="P:nucleotide-excision repair"/>
    <property type="evidence" value="ECO:0007669"/>
    <property type="project" value="UniProtKB-UniRule"/>
</dbReference>
<evidence type="ECO:0000313" key="11">
    <source>
        <dbReference type="EMBL" id="AWD32309.1"/>
    </source>
</evidence>
<dbReference type="KEGG" id="kso:CKSOR_00182"/>
<name>A0A3S7J9H0_9PROT</name>
<dbReference type="FunFam" id="3.30.420.340:FF:000001">
    <property type="entry name" value="UvrABC system protein C"/>
    <property type="match status" value="1"/>
</dbReference>
<keyword evidence="6 7" id="KW-0742">SOS response</keyword>
<protein>
    <recommendedName>
        <fullName evidence="7">UvrABC system protein C</fullName>
        <shortName evidence="7">Protein UvrC</shortName>
    </recommendedName>
    <alternativeName>
        <fullName evidence="7">Excinuclease ABC subunit C</fullName>
    </alternativeName>
</protein>
<dbReference type="PANTHER" id="PTHR30562:SF1">
    <property type="entry name" value="UVRABC SYSTEM PROTEIN C"/>
    <property type="match status" value="1"/>
</dbReference>
<dbReference type="Proteomes" id="UP000266796">
    <property type="component" value="Chromosome"/>
</dbReference>
<organism evidence="11 12">
    <name type="scientific">Candidatus Kinetoplastidibacterium kentomonadis</name>
    <dbReference type="NCBI Taxonomy" id="1576550"/>
    <lineage>
        <taxon>Bacteria</taxon>
        <taxon>Pseudomonadati</taxon>
        <taxon>Pseudomonadota</taxon>
        <taxon>Betaproteobacteria</taxon>
        <taxon>Candidatus Kinetoplastidibacterium</taxon>
    </lineage>
</organism>
<accession>A0A3S7J9H0</accession>
<dbReference type="Pfam" id="PF01541">
    <property type="entry name" value="GIY-YIG"/>
    <property type="match status" value="1"/>
</dbReference>
<evidence type="ECO:0000259" key="10">
    <source>
        <dbReference type="PROSITE" id="PS50165"/>
    </source>
</evidence>
<reference evidence="11 12" key="1">
    <citation type="journal article" date="2018" name="Parasitology">
        <title>The reduced genome of Candidatus Kinetoplastibacterium sorsogonicusi, the endosymbiont of Kentomonas sorsogonicus (Trypanosomatidae): loss of the haem-synthesis pathway.</title>
        <authorList>
            <person name="Silva F.M."/>
            <person name="Kostygov A.Y."/>
            <person name="Spodareva V.V."/>
            <person name="Butenko A."/>
            <person name="Tossou R."/>
            <person name="Lukes J."/>
            <person name="Yurchenko V."/>
            <person name="Alves J.M.P."/>
        </authorList>
    </citation>
    <scope>NUCLEOTIDE SEQUENCE [LARGE SCALE GENOMIC DNA]</scope>
    <source>
        <strain evidence="11 12">MF-08</strain>
    </source>
</reference>
<dbReference type="InterPro" id="IPR036876">
    <property type="entry name" value="UVR_dom_sf"/>
</dbReference>
<dbReference type="InterPro" id="IPR038476">
    <property type="entry name" value="UvrC_RNase_H_dom_sf"/>
</dbReference>
<dbReference type="HAMAP" id="MF_00203">
    <property type="entry name" value="UvrC"/>
    <property type="match status" value="1"/>
</dbReference>
<dbReference type="InterPro" id="IPR047296">
    <property type="entry name" value="GIY-YIG_UvrC_Cho"/>
</dbReference>
<dbReference type="SMART" id="SM00465">
    <property type="entry name" value="GIYc"/>
    <property type="match status" value="1"/>
</dbReference>
<dbReference type="EMBL" id="CP025628">
    <property type="protein sequence ID" value="AWD32309.1"/>
    <property type="molecule type" value="Genomic_DNA"/>
</dbReference>
<feature type="domain" description="UVR" evidence="8">
    <location>
        <begin position="203"/>
        <end position="238"/>
    </location>
</feature>
<gene>
    <name evidence="7 11" type="primary">uvrC</name>
    <name evidence="11" type="ORF">CKSOR_00182</name>
</gene>
<dbReference type="PROSITE" id="PS50164">
    <property type="entry name" value="GIY_YIG"/>
    <property type="match status" value="1"/>
</dbReference>
<dbReference type="InterPro" id="IPR050066">
    <property type="entry name" value="UvrABC_protein_C"/>
</dbReference>
<dbReference type="PROSITE" id="PS50151">
    <property type="entry name" value="UVR"/>
    <property type="match status" value="1"/>
</dbReference>
<dbReference type="SUPFAM" id="SSF47781">
    <property type="entry name" value="RuvA domain 2-like"/>
    <property type="match status" value="1"/>
</dbReference>
<dbReference type="InterPro" id="IPR000305">
    <property type="entry name" value="GIY-YIG_endonuc"/>
</dbReference>
<dbReference type="AlphaFoldDB" id="A0A3S7J9H0"/>
<dbReference type="InterPro" id="IPR035901">
    <property type="entry name" value="GIY-YIG_endonuc_sf"/>
</dbReference>
<keyword evidence="3 7" id="KW-0228">DNA excision</keyword>
<sequence>MLIKSEIKNILKNLPNLPGIYKHLDSDENILYIGKAKNLKKRITSYFNRVHDNQRIKLLVSKISNIEITITNSEEEALLLEYNLIKKYNPKYNIIFKDDKSYPYIFISHHKWPGIFYYKGKINSKGNFFGPYLNSNTVKNTIDIIQKIFFLRTCEDSSIANRSRPCILYQINKCSAPCKDKISLENYSENVSQAINFLNGKTNSIIKNIKQKMIQASNYQDFEYASKLKNQLIALNNIIKVQTVNNVKESDIDVISVVLLNNQACVNLSTIRNGHHFGDKSFFPDNIEYTNESSIITAFIQQHYVNIELPKHIILSHKIKEKSNIFLLKKFIPKLIYKPIGIKKKWLEQNIKNNHIALSAYINKNDNNINRLSLFLELINFKKLKDNIRIECFDISHMSGESTYGSCVVFEKNKMQPSMYRRYKIDNISMSDDYGAMSQILLKRFSKKLENLPDIILIDGGKGHINIANKVLNQLNLANILIIGVAKGNGRKPGLEKLVFTDRADILLGEKSIILMFINHIRDEAHRFAINGMRYNFTKLRKKSILESINGIGLKRRKMLLNKFGSLSSLYNATIEELSSIKGISMSLAEKIYYTFHND</sequence>
<dbReference type="PROSITE" id="PS50165">
    <property type="entry name" value="UVRC"/>
    <property type="match status" value="1"/>
</dbReference>
<evidence type="ECO:0000256" key="3">
    <source>
        <dbReference type="ARBA" id="ARBA00022769"/>
    </source>
</evidence>
<dbReference type="InterPro" id="IPR001943">
    <property type="entry name" value="UVR_dom"/>
</dbReference>
<evidence type="ECO:0000256" key="5">
    <source>
        <dbReference type="ARBA" id="ARBA00023204"/>
    </source>
</evidence>
<comment type="similarity">
    <text evidence="7">Belongs to the UvrC family.</text>
</comment>
<dbReference type="GO" id="GO:0009432">
    <property type="term" value="P:SOS response"/>
    <property type="evidence" value="ECO:0007669"/>
    <property type="project" value="UniProtKB-UniRule"/>
</dbReference>
<dbReference type="Gene3D" id="3.40.1440.10">
    <property type="entry name" value="GIY-YIG endonuclease"/>
    <property type="match status" value="1"/>
</dbReference>
<evidence type="ECO:0000256" key="1">
    <source>
        <dbReference type="ARBA" id="ARBA00022490"/>
    </source>
</evidence>
<dbReference type="Gene3D" id="3.30.420.340">
    <property type="entry name" value="UvrC, RNAse H endonuclease domain"/>
    <property type="match status" value="1"/>
</dbReference>
<dbReference type="RefSeq" id="WP_108673730.1">
    <property type="nucleotide sequence ID" value="NZ_CP025628.1"/>
</dbReference>
<dbReference type="InterPro" id="IPR010994">
    <property type="entry name" value="RuvA_2-like"/>
</dbReference>
<proteinExistence type="inferred from homology"/>